<evidence type="ECO:0000313" key="2">
    <source>
        <dbReference type="Proteomes" id="UP000002058"/>
    </source>
</evidence>
<organism evidence="1 2">
    <name type="scientific">Uncinocarpus reesii (strain UAMH 1704)</name>
    <dbReference type="NCBI Taxonomy" id="336963"/>
    <lineage>
        <taxon>Eukaryota</taxon>
        <taxon>Fungi</taxon>
        <taxon>Dikarya</taxon>
        <taxon>Ascomycota</taxon>
        <taxon>Pezizomycotina</taxon>
        <taxon>Eurotiomycetes</taxon>
        <taxon>Eurotiomycetidae</taxon>
        <taxon>Onygenales</taxon>
        <taxon>Onygenaceae</taxon>
        <taxon>Uncinocarpus</taxon>
    </lineage>
</organism>
<dbReference type="KEGG" id="ure:UREG_05879"/>
<dbReference type="GeneID" id="8443624"/>
<dbReference type="EMBL" id="CH476617">
    <property type="protein sequence ID" value="EEP81037.1"/>
    <property type="molecule type" value="Genomic_DNA"/>
</dbReference>
<dbReference type="VEuPathDB" id="FungiDB:UREG_05879"/>
<gene>
    <name evidence="1" type="ORF">UREG_05879</name>
</gene>
<dbReference type="AlphaFoldDB" id="C4JTU0"/>
<reference evidence="2" key="1">
    <citation type="journal article" date="2009" name="Genome Res.">
        <title>Comparative genomic analyses of the human fungal pathogens Coccidioides and their relatives.</title>
        <authorList>
            <person name="Sharpton T.J."/>
            <person name="Stajich J.E."/>
            <person name="Rounsley S.D."/>
            <person name="Gardner M.J."/>
            <person name="Wortman J.R."/>
            <person name="Jordar V.S."/>
            <person name="Maiti R."/>
            <person name="Kodira C.D."/>
            <person name="Neafsey D.E."/>
            <person name="Zeng Q."/>
            <person name="Hung C.-Y."/>
            <person name="McMahan C."/>
            <person name="Muszewska A."/>
            <person name="Grynberg M."/>
            <person name="Mandel M.A."/>
            <person name="Kellner E.M."/>
            <person name="Barker B.M."/>
            <person name="Galgiani J.N."/>
            <person name="Orbach M.J."/>
            <person name="Kirkland T.N."/>
            <person name="Cole G.T."/>
            <person name="Henn M.R."/>
            <person name="Birren B.W."/>
            <person name="Taylor J.W."/>
        </authorList>
    </citation>
    <scope>NUCLEOTIDE SEQUENCE [LARGE SCALE GENOMIC DNA]</scope>
    <source>
        <strain evidence="2">UAMH 1704</strain>
    </source>
</reference>
<sequence length="84" mass="9377">MIPYAEESQPYLRHPTKRRPFFHSSNQAGVAPFQDVGNCRPTAQTYASQAIKNAQGHWDGNLNKFSISKGAALCWQPNKAGYPQ</sequence>
<name>C4JTU0_UNCRE</name>
<dbReference type="InParanoid" id="C4JTU0"/>
<proteinExistence type="predicted"/>
<dbReference type="RefSeq" id="XP_002585190.1">
    <property type="nucleotide sequence ID" value="XM_002585144.1"/>
</dbReference>
<dbReference type="HOGENOM" id="CLU_2529151_0_0_1"/>
<evidence type="ECO:0000313" key="1">
    <source>
        <dbReference type="EMBL" id="EEP81037.1"/>
    </source>
</evidence>
<protein>
    <submittedName>
        <fullName evidence="1">Uncharacterized protein</fullName>
    </submittedName>
</protein>
<keyword evidence="2" id="KW-1185">Reference proteome</keyword>
<accession>C4JTU0</accession>
<dbReference type="Proteomes" id="UP000002058">
    <property type="component" value="Unassembled WGS sequence"/>
</dbReference>